<accession>A0A944DAZ2</accession>
<protein>
    <submittedName>
        <fullName evidence="6">VirB3 family type IV secretion system protein</fullName>
    </submittedName>
</protein>
<evidence type="ECO:0000256" key="3">
    <source>
        <dbReference type="ARBA" id="ARBA00022989"/>
    </source>
</evidence>
<proteinExistence type="predicted"/>
<evidence type="ECO:0000256" key="2">
    <source>
        <dbReference type="ARBA" id="ARBA00022692"/>
    </source>
</evidence>
<evidence type="ECO:0000313" key="7">
    <source>
        <dbReference type="Proteomes" id="UP000694660"/>
    </source>
</evidence>
<dbReference type="EMBL" id="JAEKFT010000023">
    <property type="protein sequence ID" value="MBT0963005.1"/>
    <property type="molecule type" value="Genomic_DNA"/>
</dbReference>
<dbReference type="RefSeq" id="WP_214362979.1">
    <property type="nucleotide sequence ID" value="NZ_JAEKFT010000023.1"/>
</dbReference>
<dbReference type="GO" id="GO:0016020">
    <property type="term" value="C:membrane"/>
    <property type="evidence" value="ECO:0007669"/>
    <property type="project" value="UniProtKB-SubCell"/>
</dbReference>
<dbReference type="Proteomes" id="UP000694660">
    <property type="component" value="Unassembled WGS sequence"/>
</dbReference>
<keyword evidence="2 5" id="KW-0812">Transmembrane</keyword>
<organism evidence="6 7">
    <name type="scientific">Denitromonas iodatirespirans</name>
    <dbReference type="NCBI Taxonomy" id="2795389"/>
    <lineage>
        <taxon>Bacteria</taxon>
        <taxon>Pseudomonadati</taxon>
        <taxon>Pseudomonadota</taxon>
        <taxon>Betaproteobacteria</taxon>
        <taxon>Rhodocyclales</taxon>
        <taxon>Zoogloeaceae</taxon>
        <taxon>Denitromonas</taxon>
    </lineage>
</organism>
<keyword evidence="3 5" id="KW-1133">Transmembrane helix</keyword>
<keyword evidence="6" id="KW-0614">Plasmid</keyword>
<sequence length="120" mass="13887">MDRNQGITNEPLFVGVTRPAMKWGVTYAGLLFNMMIVMQAFILTKNLLWLLAFAPIHLLMQLVCLYEPRFFDLLLVWLRTRGWPALIGVTRHWKANTYSPLSIDLPDRHGRRKAPTAVHL</sequence>
<comment type="caution">
    <text evidence="6">The sequence shown here is derived from an EMBL/GenBank/DDBJ whole genome shotgun (WGS) entry which is preliminary data.</text>
</comment>
<gene>
    <name evidence="6" type="ORF">I8J34_17625</name>
</gene>
<evidence type="ECO:0000256" key="5">
    <source>
        <dbReference type="SAM" id="Phobius"/>
    </source>
</evidence>
<evidence type="ECO:0000256" key="1">
    <source>
        <dbReference type="ARBA" id="ARBA00004370"/>
    </source>
</evidence>
<dbReference type="AlphaFoldDB" id="A0A944DAZ2"/>
<keyword evidence="4 5" id="KW-0472">Membrane</keyword>
<feature type="transmembrane region" description="Helical" evidence="5">
    <location>
        <begin position="48"/>
        <end position="66"/>
    </location>
</feature>
<name>A0A944DAZ2_DENI1</name>
<geneLocation type="plasmid" evidence="6">
    <name>unnamed1</name>
</geneLocation>
<feature type="transmembrane region" description="Helical" evidence="5">
    <location>
        <begin position="20"/>
        <end position="42"/>
    </location>
</feature>
<dbReference type="InterPro" id="IPR007792">
    <property type="entry name" value="T4SS_VirB3/TrbD/AvhB"/>
</dbReference>
<dbReference type="Pfam" id="PF05101">
    <property type="entry name" value="VirB3"/>
    <property type="match status" value="1"/>
</dbReference>
<keyword evidence="7" id="KW-1185">Reference proteome</keyword>
<evidence type="ECO:0000313" key="6">
    <source>
        <dbReference type="EMBL" id="MBT0963005.1"/>
    </source>
</evidence>
<evidence type="ECO:0000256" key="4">
    <source>
        <dbReference type="ARBA" id="ARBA00023136"/>
    </source>
</evidence>
<comment type="subcellular location">
    <subcellularLocation>
        <location evidence="1">Membrane</location>
    </subcellularLocation>
</comment>
<reference evidence="7" key="1">
    <citation type="journal article" date="2022" name="ISME J.">
        <title>Genetic and phylogenetic analysis of dissimilatory iodate-reducing bacteria identifies potential niches across the world's oceans.</title>
        <authorList>
            <person name="Reyes-Umana V."/>
            <person name="Henning Z."/>
            <person name="Lee K."/>
            <person name="Barnum T.P."/>
            <person name="Coates J.D."/>
        </authorList>
    </citation>
    <scope>NUCLEOTIDE SEQUENCE [LARGE SCALE GENOMIC DNA]</scope>
    <source>
        <strain evidence="7">IR12</strain>
    </source>
</reference>